<evidence type="ECO:0000313" key="3">
    <source>
        <dbReference type="Proteomes" id="UP000078550"/>
    </source>
</evidence>
<dbReference type="EMBL" id="FLRE01000105">
    <property type="protein sequence ID" value="SBT35703.1"/>
    <property type="molecule type" value="Genomic_DNA"/>
</dbReference>
<proteinExistence type="predicted"/>
<evidence type="ECO:0000313" key="1">
    <source>
        <dbReference type="EMBL" id="SBT35250.1"/>
    </source>
</evidence>
<dbReference type="Proteomes" id="UP000078550">
    <property type="component" value="Unassembled WGS sequence"/>
</dbReference>
<reference evidence="3 4" key="2">
    <citation type="submission" date="2016-05" db="EMBL/GenBank/DDBJ databases">
        <authorList>
            <person name="Naeem Raeece"/>
        </authorList>
    </citation>
    <scope>NUCLEOTIDE SEQUENCE [LARGE SCALE GENOMIC DNA]</scope>
</reference>
<name>A0A1A8YUD8_PLAOA</name>
<accession>A0A1A8YUD8</accession>
<dbReference type="AlphaFoldDB" id="A0A1A8YUD8"/>
<evidence type="ECO:0000313" key="2">
    <source>
        <dbReference type="EMBL" id="SBT35703.1"/>
    </source>
</evidence>
<gene>
    <name evidence="1" type="ORF">POVWA1_026370</name>
    <name evidence="2" type="ORF">POVWA2_026370</name>
</gene>
<organism evidence="1 4">
    <name type="scientific">Plasmodium ovale wallikeri</name>
    <dbReference type="NCBI Taxonomy" id="864142"/>
    <lineage>
        <taxon>Eukaryota</taxon>
        <taxon>Sar</taxon>
        <taxon>Alveolata</taxon>
        <taxon>Apicomplexa</taxon>
        <taxon>Aconoidasida</taxon>
        <taxon>Haemosporida</taxon>
        <taxon>Plasmodiidae</taxon>
        <taxon>Plasmodium</taxon>
        <taxon>Plasmodium (Plasmodium)</taxon>
    </lineage>
</organism>
<dbReference type="Proteomes" id="UP000078555">
    <property type="component" value="Unassembled WGS sequence"/>
</dbReference>
<protein>
    <submittedName>
        <fullName evidence="1">Uncharacterized protein</fullName>
    </submittedName>
</protein>
<evidence type="ECO:0000313" key="4">
    <source>
        <dbReference type="Proteomes" id="UP000078555"/>
    </source>
</evidence>
<sequence length="148" mass="17368">MARLALRLPAHATQGSVNVCAFRPVYMSHMDLRICPMWTCEYVPCGPANMSHVDLRICPMWTCEYVPYGSANMYAYPCNSPLQSIIRLCSSCQLRHEYLFFFIKHCQFFRFKMTKKKKKKERKEKKQTAVQFVCITIGKRKTPKNKIK</sequence>
<dbReference type="EMBL" id="FLRD01000080">
    <property type="protein sequence ID" value="SBT35250.1"/>
    <property type="molecule type" value="Genomic_DNA"/>
</dbReference>
<reference evidence="1" key="1">
    <citation type="submission" date="2016-05" db="EMBL/GenBank/DDBJ databases">
        <authorList>
            <person name="Lavstsen T."/>
            <person name="Jespersen J.S."/>
        </authorList>
    </citation>
    <scope>NUCLEOTIDE SEQUENCE [LARGE SCALE GENOMIC DNA]</scope>
</reference>
<keyword evidence="4" id="KW-1185">Reference proteome</keyword>